<name>A0AA48RAG0_9ZZZZ</name>
<evidence type="ECO:0000313" key="1">
    <source>
        <dbReference type="EMBL" id="CAJ0862088.1"/>
    </source>
</evidence>
<protein>
    <submittedName>
        <fullName evidence="1">Uncharacterized protein</fullName>
    </submittedName>
</protein>
<proteinExistence type="predicted"/>
<dbReference type="AlphaFoldDB" id="A0AA48RAG0"/>
<reference evidence="1" key="1">
    <citation type="submission" date="2023-07" db="EMBL/GenBank/DDBJ databases">
        <authorList>
            <person name="Pelsma A.J. K."/>
        </authorList>
    </citation>
    <scope>NUCLEOTIDE SEQUENCE</scope>
</reference>
<gene>
    <name evidence="1" type="ORF">AMST5_01456</name>
</gene>
<organism evidence="1">
    <name type="scientific">freshwater sediment metagenome</name>
    <dbReference type="NCBI Taxonomy" id="556182"/>
    <lineage>
        <taxon>unclassified sequences</taxon>
        <taxon>metagenomes</taxon>
        <taxon>ecological metagenomes</taxon>
    </lineage>
</organism>
<sequence>MEIQNVKLEDYWCGWRSLPGFVEIDRSPAHQEGNVIHARDDLNGEYVAVQGVGSIMTIITGR</sequence>
<dbReference type="EMBL" id="OY288114">
    <property type="protein sequence ID" value="CAJ0862088.1"/>
    <property type="molecule type" value="Genomic_DNA"/>
</dbReference>
<accession>A0AA48RAG0</accession>